<dbReference type="InterPro" id="IPR001680">
    <property type="entry name" value="WD40_rpt"/>
</dbReference>
<evidence type="ECO:0000256" key="1">
    <source>
        <dbReference type="SAM" id="MobiDB-lite"/>
    </source>
</evidence>
<dbReference type="InterPro" id="IPR015943">
    <property type="entry name" value="WD40/YVTN_repeat-like_dom_sf"/>
</dbReference>
<accession>A0AAD9SPH9</accession>
<feature type="compositionally biased region" description="Low complexity" evidence="1">
    <location>
        <begin position="336"/>
        <end position="349"/>
    </location>
</feature>
<dbReference type="SUPFAM" id="SSF101908">
    <property type="entry name" value="Putative isomerase YbhE"/>
    <property type="match status" value="1"/>
</dbReference>
<feature type="region of interest" description="Disordered" evidence="1">
    <location>
        <begin position="279"/>
        <end position="389"/>
    </location>
</feature>
<keyword evidence="3" id="KW-1185">Reference proteome</keyword>
<dbReference type="Proteomes" id="UP001265746">
    <property type="component" value="Unassembled WGS sequence"/>
</dbReference>
<dbReference type="SMART" id="SM00320">
    <property type="entry name" value="WD40"/>
    <property type="match status" value="2"/>
</dbReference>
<feature type="compositionally biased region" description="Low complexity" evidence="1">
    <location>
        <begin position="279"/>
        <end position="294"/>
    </location>
</feature>
<feature type="compositionally biased region" description="Polar residues" evidence="1">
    <location>
        <begin position="307"/>
        <end position="325"/>
    </location>
</feature>
<organism evidence="2 3">
    <name type="scientific">Phomopsis amygdali</name>
    <name type="common">Fusicoccum amygdali</name>
    <dbReference type="NCBI Taxonomy" id="1214568"/>
    <lineage>
        <taxon>Eukaryota</taxon>
        <taxon>Fungi</taxon>
        <taxon>Dikarya</taxon>
        <taxon>Ascomycota</taxon>
        <taxon>Pezizomycotina</taxon>
        <taxon>Sordariomycetes</taxon>
        <taxon>Sordariomycetidae</taxon>
        <taxon>Diaporthales</taxon>
        <taxon>Diaporthaceae</taxon>
        <taxon>Diaporthe</taxon>
    </lineage>
</organism>
<sequence length="873" mass="94872">MDTYLLKAAVLYALSATQQTTTLVDEFLQNTSFANSDLDPLAYELLDLRTPLERLGDSEIVIPARLQPPILAIVRGCGDALARVDAVLSECADGPLREALWVAKVPEVRDLKDGLQTCRRALQLALEVVNLAAAKEIGADAETLSTYLDQDTSRVLALIRRTIQQAQEGENRDGMNLILKKSLDDIRLYVQSLCRSPTKDELKPITPPMTMRKPVQKENEEDASTVVVSMSPENTSPESPILPPMLIGSELRPAKRLSNAFGRWSLGSTRKSNAASTLASTASSVSRPSSALSSIRTPRTPVDDDASSISSAPQTPGASRQASYTSHVSSHRSHNSFRSSISSRGSRPRMTSASTAPHGLYPPAPPAKNPRRTTLSSMNESIPALPSPPTPIDNFSTPFKVFDQISIAGSTTSHSSDRRESEGLTPLPLFAVSPPDKIYIDPSELPLRYQSRPSAVIDLVRTKMLSFNEKGSGHAVTAFHVDVSPASYIVASKHGDKTIKIFGLPLSNVQSSMKVNFWVSMQPRSRDFFVSSHAILSETSTLIAVASGFGTSLEIWNWERKKKLQSIESAFRWAAVKADIYDTKLYPLACYRETGDAIDLYPVAEDRPESKNSSKKPFGKPISIELCRAGLPHVPKLPELAYSATSPLLVAAAGPRPPRAGHPPPPHSAMLMAWDLDRLGNDGRPSSRPSRVCMPRHAELETALPCGMATHGNVVVSIWIPNNVRVIGRPGAWQVEPVNVHERWVLVWDLATDSTSVFPIPDENTIACISPDCRYVAYRQGPGADTGVGGTRNCLVILDALKGGRELWRTPTFGGGMGMARASEQLLDLSRVISISFSSDGKMFFVGDVDGSVGVYEIRGDGGINTNVVQKKW</sequence>
<dbReference type="Gene3D" id="2.130.10.10">
    <property type="entry name" value="YVTN repeat-like/Quinoprotein amine dehydrogenase"/>
    <property type="match status" value="1"/>
</dbReference>
<evidence type="ECO:0000313" key="2">
    <source>
        <dbReference type="EMBL" id="KAK2611637.1"/>
    </source>
</evidence>
<feature type="region of interest" description="Disordered" evidence="1">
    <location>
        <begin position="199"/>
        <end position="224"/>
    </location>
</feature>
<gene>
    <name evidence="2" type="ORF">N8I77_004967</name>
</gene>
<evidence type="ECO:0000313" key="3">
    <source>
        <dbReference type="Proteomes" id="UP001265746"/>
    </source>
</evidence>
<comment type="caution">
    <text evidence="2">The sequence shown here is derived from an EMBL/GenBank/DDBJ whole genome shotgun (WGS) entry which is preliminary data.</text>
</comment>
<dbReference type="AlphaFoldDB" id="A0AAD9SPH9"/>
<reference evidence="2" key="1">
    <citation type="submission" date="2023-06" db="EMBL/GenBank/DDBJ databases">
        <authorList>
            <person name="Noh H."/>
        </authorList>
    </citation>
    <scope>NUCLEOTIDE SEQUENCE</scope>
    <source>
        <strain evidence="2">DUCC20226</strain>
    </source>
</reference>
<proteinExistence type="predicted"/>
<name>A0AAD9SPH9_PHOAM</name>
<dbReference type="EMBL" id="JAUJFL010000002">
    <property type="protein sequence ID" value="KAK2611637.1"/>
    <property type="molecule type" value="Genomic_DNA"/>
</dbReference>
<protein>
    <submittedName>
        <fullName evidence="2">Uncharacterized protein</fullName>
    </submittedName>
</protein>